<dbReference type="STRING" id="933852.A0A0C3BGL9"/>
<keyword evidence="2" id="KW-1133">Transmembrane helix</keyword>
<evidence type="ECO:0000256" key="1">
    <source>
        <dbReference type="SAM" id="MobiDB-lite"/>
    </source>
</evidence>
<name>A0A0C3BGL9_SERVB</name>
<feature type="transmembrane region" description="Helical" evidence="2">
    <location>
        <begin position="106"/>
        <end position="127"/>
    </location>
</feature>
<gene>
    <name evidence="3" type="ORF">M408DRAFT_21368</name>
</gene>
<dbReference type="OrthoDB" id="2564984at2759"/>
<evidence type="ECO:0008006" key="5">
    <source>
        <dbReference type="Google" id="ProtNLM"/>
    </source>
</evidence>
<dbReference type="EMBL" id="KN824282">
    <property type="protein sequence ID" value="KIM31309.1"/>
    <property type="molecule type" value="Genomic_DNA"/>
</dbReference>
<keyword evidence="2" id="KW-0472">Membrane</keyword>
<feature type="compositionally biased region" description="Polar residues" evidence="1">
    <location>
        <begin position="1"/>
        <end position="15"/>
    </location>
</feature>
<evidence type="ECO:0000313" key="3">
    <source>
        <dbReference type="EMBL" id="KIM31309.1"/>
    </source>
</evidence>
<dbReference type="Proteomes" id="UP000054097">
    <property type="component" value="Unassembled WGS sequence"/>
</dbReference>
<sequence length="148" mass="16044">MINNEQQQQAGTSAMSGLPPPSYESATYADATKIPVVDTKQPLPQPDPSATMAISHSTAVPATQAGQVTVYHYVHPVTQQRIDSLLPPSHPEMQCLQHGHIPRTRFGIAGILAAIFWFPLGLGCMLIDKDTRCERCKKVISGRLGSEP</sequence>
<evidence type="ECO:0000256" key="2">
    <source>
        <dbReference type="SAM" id="Phobius"/>
    </source>
</evidence>
<protein>
    <recommendedName>
        <fullName evidence="5">Brain protein I3</fullName>
    </recommendedName>
</protein>
<reference evidence="4" key="2">
    <citation type="submission" date="2015-01" db="EMBL/GenBank/DDBJ databases">
        <title>Evolutionary Origins and Diversification of the Mycorrhizal Mutualists.</title>
        <authorList>
            <consortium name="DOE Joint Genome Institute"/>
            <consortium name="Mycorrhizal Genomics Consortium"/>
            <person name="Kohler A."/>
            <person name="Kuo A."/>
            <person name="Nagy L.G."/>
            <person name="Floudas D."/>
            <person name="Copeland A."/>
            <person name="Barry K.W."/>
            <person name="Cichocki N."/>
            <person name="Veneault-Fourrey C."/>
            <person name="LaButti K."/>
            <person name="Lindquist E.A."/>
            <person name="Lipzen A."/>
            <person name="Lundell T."/>
            <person name="Morin E."/>
            <person name="Murat C."/>
            <person name="Riley R."/>
            <person name="Ohm R."/>
            <person name="Sun H."/>
            <person name="Tunlid A."/>
            <person name="Henrissat B."/>
            <person name="Grigoriev I.V."/>
            <person name="Hibbett D.S."/>
            <person name="Martin F."/>
        </authorList>
    </citation>
    <scope>NUCLEOTIDE SEQUENCE [LARGE SCALE GENOMIC DNA]</scope>
    <source>
        <strain evidence="4">MAFF 305830</strain>
    </source>
</reference>
<proteinExistence type="predicted"/>
<reference evidence="3 4" key="1">
    <citation type="submission" date="2014-04" db="EMBL/GenBank/DDBJ databases">
        <authorList>
            <consortium name="DOE Joint Genome Institute"/>
            <person name="Kuo A."/>
            <person name="Zuccaro A."/>
            <person name="Kohler A."/>
            <person name="Nagy L.G."/>
            <person name="Floudas D."/>
            <person name="Copeland A."/>
            <person name="Barry K.W."/>
            <person name="Cichocki N."/>
            <person name="Veneault-Fourrey C."/>
            <person name="LaButti K."/>
            <person name="Lindquist E.A."/>
            <person name="Lipzen A."/>
            <person name="Lundell T."/>
            <person name="Morin E."/>
            <person name="Murat C."/>
            <person name="Sun H."/>
            <person name="Tunlid A."/>
            <person name="Henrissat B."/>
            <person name="Grigoriev I.V."/>
            <person name="Hibbett D.S."/>
            <person name="Martin F."/>
            <person name="Nordberg H.P."/>
            <person name="Cantor M.N."/>
            <person name="Hua S.X."/>
        </authorList>
    </citation>
    <scope>NUCLEOTIDE SEQUENCE [LARGE SCALE GENOMIC DNA]</scope>
    <source>
        <strain evidence="3 4">MAFF 305830</strain>
    </source>
</reference>
<dbReference type="HOGENOM" id="CLU_121057_0_0_1"/>
<keyword evidence="4" id="KW-1185">Reference proteome</keyword>
<dbReference type="AlphaFoldDB" id="A0A0C3BGL9"/>
<feature type="region of interest" description="Disordered" evidence="1">
    <location>
        <begin position="1"/>
        <end position="25"/>
    </location>
</feature>
<organism evidence="3 4">
    <name type="scientific">Serendipita vermifera MAFF 305830</name>
    <dbReference type="NCBI Taxonomy" id="933852"/>
    <lineage>
        <taxon>Eukaryota</taxon>
        <taxon>Fungi</taxon>
        <taxon>Dikarya</taxon>
        <taxon>Basidiomycota</taxon>
        <taxon>Agaricomycotina</taxon>
        <taxon>Agaricomycetes</taxon>
        <taxon>Sebacinales</taxon>
        <taxon>Serendipitaceae</taxon>
        <taxon>Serendipita</taxon>
    </lineage>
</organism>
<keyword evidence="2" id="KW-0812">Transmembrane</keyword>
<evidence type="ECO:0000313" key="4">
    <source>
        <dbReference type="Proteomes" id="UP000054097"/>
    </source>
</evidence>
<accession>A0A0C3BGL9</accession>